<evidence type="ECO:0000313" key="1">
    <source>
        <dbReference type="EMBL" id="EDL96204.1"/>
    </source>
</evidence>
<dbReference type="EMBL" id="CH474017">
    <property type="protein sequence ID" value="EDL96204.1"/>
    <property type="molecule type" value="Genomic_DNA"/>
</dbReference>
<name>A6K4I2_RAT</name>
<organism evidence="1 2">
    <name type="scientific">Rattus norvegicus</name>
    <name type="common">Rat</name>
    <dbReference type="NCBI Taxonomy" id="10116"/>
    <lineage>
        <taxon>Eukaryota</taxon>
        <taxon>Metazoa</taxon>
        <taxon>Chordata</taxon>
        <taxon>Craniata</taxon>
        <taxon>Vertebrata</taxon>
        <taxon>Euteleostomi</taxon>
        <taxon>Mammalia</taxon>
        <taxon>Eutheria</taxon>
        <taxon>Euarchontoglires</taxon>
        <taxon>Glires</taxon>
        <taxon>Rodentia</taxon>
        <taxon>Myomorpha</taxon>
        <taxon>Muroidea</taxon>
        <taxon>Muridae</taxon>
        <taxon>Murinae</taxon>
        <taxon>Rattus</taxon>
    </lineage>
</organism>
<dbReference type="AlphaFoldDB" id="A6K4I2"/>
<sequence length="43" mass="4514">MQVGLGAVSKLWSKPMSPVGTFLTPGSCLQLLLTPLGFPTALR</sequence>
<accession>A6K4I2</accession>
<gene>
    <name evidence="1" type="ORF">rCG_49804</name>
</gene>
<evidence type="ECO:0000313" key="2">
    <source>
        <dbReference type="Proteomes" id="UP000234681"/>
    </source>
</evidence>
<dbReference type="Proteomes" id="UP000234681">
    <property type="component" value="Chromosome 10"/>
</dbReference>
<reference evidence="1 2" key="1">
    <citation type="submission" date="2005-07" db="EMBL/GenBank/DDBJ databases">
        <authorList>
            <person name="Mural R.J."/>
            <person name="Li P.W."/>
            <person name="Adams M.D."/>
            <person name="Amanatides P.G."/>
            <person name="Baden-Tillson H."/>
            <person name="Barnstead M."/>
            <person name="Chin S.H."/>
            <person name="Dew I."/>
            <person name="Evans C.A."/>
            <person name="Ferriera S."/>
            <person name="Flanigan M."/>
            <person name="Fosler C."/>
            <person name="Glodek A."/>
            <person name="Gu Z."/>
            <person name="Holt R.A."/>
            <person name="Jennings D."/>
            <person name="Kraft C.L."/>
            <person name="Lu F."/>
            <person name="Nguyen T."/>
            <person name="Nusskern D.R."/>
            <person name="Pfannkoch C.M."/>
            <person name="Sitter C."/>
            <person name="Sutton G.G."/>
            <person name="Venter J.C."/>
            <person name="Wang Z."/>
            <person name="Woodage T."/>
            <person name="Zheng X.H."/>
            <person name="Zhong F."/>
        </authorList>
    </citation>
    <scope>NUCLEOTIDE SEQUENCE [LARGE SCALE GENOMIC DNA]</scope>
    <source>
        <strain>BN</strain>
        <strain evidence="2">Sprague-Dawley</strain>
    </source>
</reference>
<protein>
    <submittedName>
        <fullName evidence="1">RCG49804</fullName>
    </submittedName>
</protein>
<proteinExistence type="predicted"/>